<gene>
    <name evidence="2" type="ORF">CMUS01_12072</name>
</gene>
<evidence type="ECO:0000313" key="2">
    <source>
        <dbReference type="EMBL" id="KAF6817551.1"/>
    </source>
</evidence>
<organism evidence="2 3">
    <name type="scientific">Colletotrichum musicola</name>
    <dbReference type="NCBI Taxonomy" id="2175873"/>
    <lineage>
        <taxon>Eukaryota</taxon>
        <taxon>Fungi</taxon>
        <taxon>Dikarya</taxon>
        <taxon>Ascomycota</taxon>
        <taxon>Pezizomycotina</taxon>
        <taxon>Sordariomycetes</taxon>
        <taxon>Hypocreomycetidae</taxon>
        <taxon>Glomerellales</taxon>
        <taxon>Glomerellaceae</taxon>
        <taxon>Colletotrichum</taxon>
        <taxon>Colletotrichum orchidearum species complex</taxon>
    </lineage>
</organism>
<dbReference type="AlphaFoldDB" id="A0A8H6JRH8"/>
<dbReference type="Proteomes" id="UP000639643">
    <property type="component" value="Unassembled WGS sequence"/>
</dbReference>
<reference evidence="2" key="1">
    <citation type="journal article" date="2020" name="Phytopathology">
        <title>Genome Sequence Resources of Colletotrichum truncatum, C. plurivorum, C. musicola, and C. sojae: Four Species Pathogenic to Soybean (Glycine max).</title>
        <authorList>
            <person name="Rogerio F."/>
            <person name="Boufleur T.R."/>
            <person name="Ciampi-Guillardi M."/>
            <person name="Sukno S.A."/>
            <person name="Thon M.R."/>
            <person name="Massola Junior N.S."/>
            <person name="Baroncelli R."/>
        </authorList>
    </citation>
    <scope>NUCLEOTIDE SEQUENCE</scope>
    <source>
        <strain evidence="2">LFN0074</strain>
    </source>
</reference>
<protein>
    <submittedName>
        <fullName evidence="2">Uncharacterized protein</fullName>
    </submittedName>
</protein>
<evidence type="ECO:0000256" key="1">
    <source>
        <dbReference type="SAM" id="MobiDB-lite"/>
    </source>
</evidence>
<feature type="region of interest" description="Disordered" evidence="1">
    <location>
        <begin position="1"/>
        <end position="26"/>
    </location>
</feature>
<sequence length="175" mass="19692">MILQATNLPELGRDHPRTAQDTDPRTIPEYVIRSSSEQAQSAFSNSTYYHRLIFFCYYYSTIIATTNAHHQSYHQSLLSSLNASRNYASASQQMWWENAFEKHRCPEFPTLGKKKKNEKKPNVPSVVQVSAAHLGNEKATAAAAEWLRGMGSHRLSLSRIGLTADATGRERTPPP</sequence>
<name>A0A8H6JRH8_9PEZI</name>
<proteinExistence type="predicted"/>
<feature type="compositionally biased region" description="Basic and acidic residues" evidence="1">
    <location>
        <begin position="11"/>
        <end position="26"/>
    </location>
</feature>
<accession>A0A8H6JRH8</accession>
<keyword evidence="3" id="KW-1185">Reference proteome</keyword>
<comment type="caution">
    <text evidence="2">The sequence shown here is derived from an EMBL/GenBank/DDBJ whole genome shotgun (WGS) entry which is preliminary data.</text>
</comment>
<dbReference type="EMBL" id="WIGM01000652">
    <property type="protein sequence ID" value="KAF6817551.1"/>
    <property type="molecule type" value="Genomic_DNA"/>
</dbReference>
<evidence type="ECO:0000313" key="3">
    <source>
        <dbReference type="Proteomes" id="UP000639643"/>
    </source>
</evidence>